<keyword evidence="3" id="KW-0808">Transferase</keyword>
<dbReference type="InterPro" id="IPR007235">
    <property type="entry name" value="Glyco_trans_28_C"/>
</dbReference>
<accession>A0A7Y9S571</accession>
<gene>
    <name evidence="3" type="ORF">BJ980_003186</name>
</gene>
<dbReference type="Pfam" id="PF04101">
    <property type="entry name" value="Glyco_tran_28_C"/>
    <property type="match status" value="1"/>
</dbReference>
<dbReference type="Gene3D" id="3.40.50.2000">
    <property type="entry name" value="Glycogen Phosphorylase B"/>
    <property type="match status" value="1"/>
</dbReference>
<keyword evidence="4" id="KW-1185">Reference proteome</keyword>
<dbReference type="Proteomes" id="UP000540656">
    <property type="component" value="Unassembled WGS sequence"/>
</dbReference>
<evidence type="ECO:0000259" key="2">
    <source>
        <dbReference type="Pfam" id="PF04101"/>
    </source>
</evidence>
<dbReference type="SUPFAM" id="SSF53756">
    <property type="entry name" value="UDP-Glycosyltransferase/glycogen phosphorylase"/>
    <property type="match status" value="1"/>
</dbReference>
<evidence type="ECO:0000256" key="1">
    <source>
        <dbReference type="SAM" id="MobiDB-lite"/>
    </source>
</evidence>
<proteinExistence type="predicted"/>
<protein>
    <submittedName>
        <fullName evidence="3">UDP-N-acetylglucosamine transferase subunit ALG13</fullName>
    </submittedName>
</protein>
<organism evidence="3 4">
    <name type="scientific">Nocardioides daedukensis</name>
    <dbReference type="NCBI Taxonomy" id="634462"/>
    <lineage>
        <taxon>Bacteria</taxon>
        <taxon>Bacillati</taxon>
        <taxon>Actinomycetota</taxon>
        <taxon>Actinomycetes</taxon>
        <taxon>Propionibacteriales</taxon>
        <taxon>Nocardioidaceae</taxon>
        <taxon>Nocardioides</taxon>
    </lineage>
</organism>
<evidence type="ECO:0000313" key="4">
    <source>
        <dbReference type="Proteomes" id="UP000540656"/>
    </source>
</evidence>
<dbReference type="AlphaFoldDB" id="A0A7Y9S571"/>
<dbReference type="GO" id="GO:0016758">
    <property type="term" value="F:hexosyltransferase activity"/>
    <property type="evidence" value="ECO:0007669"/>
    <property type="project" value="InterPro"/>
</dbReference>
<dbReference type="EMBL" id="JACCAA010000001">
    <property type="protein sequence ID" value="NYG60263.1"/>
    <property type="molecule type" value="Genomic_DNA"/>
</dbReference>
<dbReference type="RefSeq" id="WP_179503207.1">
    <property type="nucleotide sequence ID" value="NZ_JACCAA010000001.1"/>
</dbReference>
<name>A0A7Y9S571_9ACTN</name>
<comment type="caution">
    <text evidence="3">The sequence shown here is derived from an EMBL/GenBank/DDBJ whole genome shotgun (WGS) entry which is preliminary data.</text>
</comment>
<feature type="region of interest" description="Disordered" evidence="1">
    <location>
        <begin position="1"/>
        <end position="26"/>
    </location>
</feature>
<sequence length="359" mass="38783">MTMLDHRRDGTVPSAAPTLEPAPGTTAGITADPCWIRPGRTLLVTSNGGHLEQMLRLRPRFLPQLDDVEWATFDTPQSRHLLSGETVHHIPFVRPKDLRGTVLNSTAAARLLGGDHHRFTRVVSTGAAVAIPFLARARALGLAAHYIESAARSEGSSVSGSVVSRIPGVRLYGQYPGWTAGRWQFRGSVLDGFAPGSQRSPRPIDKVVVTFGTQRDFGFRRAAERLVSLLPDVCTTSPTILWQTGATDTNGLRIPAVESVPANVLVDAVAEADLVISHSGVGTALLTLEHGKCPVMLPRRSDLGEHTDDHQRLIAMELGRRGLAVWSDPDDLTAEGLHRAALMTAVRDSAPPRFLLQPD</sequence>
<feature type="compositionally biased region" description="Basic and acidic residues" evidence="1">
    <location>
        <begin position="1"/>
        <end position="10"/>
    </location>
</feature>
<evidence type="ECO:0000313" key="3">
    <source>
        <dbReference type="EMBL" id="NYG60263.1"/>
    </source>
</evidence>
<reference evidence="3 4" key="1">
    <citation type="submission" date="2020-07" db="EMBL/GenBank/DDBJ databases">
        <title>Sequencing the genomes of 1000 actinobacteria strains.</title>
        <authorList>
            <person name="Klenk H.-P."/>
        </authorList>
    </citation>
    <scope>NUCLEOTIDE SEQUENCE [LARGE SCALE GENOMIC DNA]</scope>
    <source>
        <strain evidence="3 4">DSM 23819</strain>
    </source>
</reference>
<feature type="domain" description="Glycosyl transferase family 28 C-terminal" evidence="2">
    <location>
        <begin position="238"/>
        <end position="323"/>
    </location>
</feature>